<evidence type="ECO:0000259" key="1">
    <source>
        <dbReference type="PROSITE" id="PS50943"/>
    </source>
</evidence>
<dbReference type="CDD" id="cd00093">
    <property type="entry name" value="HTH_XRE"/>
    <property type="match status" value="1"/>
</dbReference>
<dbReference type="Pfam" id="PF13443">
    <property type="entry name" value="HTH_26"/>
    <property type="match status" value="1"/>
</dbReference>
<dbReference type="Gene3D" id="1.10.260.40">
    <property type="entry name" value="lambda repressor-like DNA-binding domains"/>
    <property type="match status" value="1"/>
</dbReference>
<dbReference type="EMBL" id="JBHLWI010000050">
    <property type="protein sequence ID" value="MFC0264395.1"/>
    <property type="molecule type" value="Genomic_DNA"/>
</dbReference>
<comment type="caution">
    <text evidence="2">The sequence shown here is derived from an EMBL/GenBank/DDBJ whole genome shotgun (WGS) entry which is preliminary data.</text>
</comment>
<sequence>MKKSRNYNCIKSVLAIKGISNKELAEGLKTYDTTVSAWCRNVKQPNYENLLAIAEFLNVEMGDLLTKRKDLREIEIK</sequence>
<evidence type="ECO:0000313" key="3">
    <source>
        <dbReference type="Proteomes" id="UP001589797"/>
    </source>
</evidence>
<proteinExistence type="predicted"/>
<accession>A0ABV6FWX6</accession>
<reference evidence="2 3" key="1">
    <citation type="submission" date="2024-09" db="EMBL/GenBank/DDBJ databases">
        <authorList>
            <person name="Sun Q."/>
            <person name="Mori K."/>
        </authorList>
    </citation>
    <scope>NUCLEOTIDE SEQUENCE [LARGE SCALE GENOMIC DNA]</scope>
    <source>
        <strain evidence="2 3">CCM 7650</strain>
    </source>
</reference>
<keyword evidence="3" id="KW-1185">Reference proteome</keyword>
<dbReference type="InterPro" id="IPR010982">
    <property type="entry name" value="Lambda_DNA-bd_dom_sf"/>
</dbReference>
<organism evidence="2 3">
    <name type="scientific">Fontibacter flavus</name>
    <dbReference type="NCBI Taxonomy" id="654838"/>
    <lineage>
        <taxon>Bacteria</taxon>
        <taxon>Pseudomonadati</taxon>
        <taxon>Bacteroidota</taxon>
        <taxon>Cytophagia</taxon>
        <taxon>Cytophagales</taxon>
        <taxon>Cyclobacteriaceae</taxon>
        <taxon>Fontibacter</taxon>
    </lineage>
</organism>
<protein>
    <submittedName>
        <fullName evidence="2">Helix-turn-helix domain-containing protein</fullName>
    </submittedName>
</protein>
<feature type="domain" description="HTH cro/C1-type" evidence="1">
    <location>
        <begin position="10"/>
        <end position="64"/>
    </location>
</feature>
<dbReference type="Proteomes" id="UP001589797">
    <property type="component" value="Unassembled WGS sequence"/>
</dbReference>
<dbReference type="SMART" id="SM00530">
    <property type="entry name" value="HTH_XRE"/>
    <property type="match status" value="1"/>
</dbReference>
<dbReference type="SUPFAM" id="SSF47413">
    <property type="entry name" value="lambda repressor-like DNA-binding domains"/>
    <property type="match status" value="1"/>
</dbReference>
<dbReference type="PROSITE" id="PS50943">
    <property type="entry name" value="HTH_CROC1"/>
    <property type="match status" value="1"/>
</dbReference>
<dbReference type="RefSeq" id="WP_382388937.1">
    <property type="nucleotide sequence ID" value="NZ_JBHLWI010000050.1"/>
</dbReference>
<gene>
    <name evidence="2" type="ORF">ACFFIP_17040</name>
</gene>
<evidence type="ECO:0000313" key="2">
    <source>
        <dbReference type="EMBL" id="MFC0264395.1"/>
    </source>
</evidence>
<dbReference type="InterPro" id="IPR001387">
    <property type="entry name" value="Cro/C1-type_HTH"/>
</dbReference>
<name>A0ABV6FWX6_9BACT</name>